<name>A0AAD5MIP7_PARTN</name>
<sequence length="110" mass="12473">MDKAEHPAIAEFRSWHSVAEVLGEDNDPRLSINGCFHSSRRVKKRVRSALTLPRVSPSGEADISFIFNSRILVEKSKTSMRSISETEKELLVRCAFQECNISYQNFSVAK</sequence>
<accession>A0AAD5MIP7</accession>
<organism evidence="1 2">
    <name type="scientific">Parelaphostrongylus tenuis</name>
    <name type="common">Meningeal worm</name>
    <dbReference type="NCBI Taxonomy" id="148309"/>
    <lineage>
        <taxon>Eukaryota</taxon>
        <taxon>Metazoa</taxon>
        <taxon>Ecdysozoa</taxon>
        <taxon>Nematoda</taxon>
        <taxon>Chromadorea</taxon>
        <taxon>Rhabditida</taxon>
        <taxon>Rhabditina</taxon>
        <taxon>Rhabditomorpha</taxon>
        <taxon>Strongyloidea</taxon>
        <taxon>Metastrongylidae</taxon>
        <taxon>Parelaphostrongylus</taxon>
    </lineage>
</organism>
<dbReference type="AlphaFoldDB" id="A0AAD5MIP7"/>
<keyword evidence="2" id="KW-1185">Reference proteome</keyword>
<evidence type="ECO:0000313" key="2">
    <source>
        <dbReference type="Proteomes" id="UP001196413"/>
    </source>
</evidence>
<comment type="caution">
    <text evidence="1">The sequence shown here is derived from an EMBL/GenBank/DDBJ whole genome shotgun (WGS) entry which is preliminary data.</text>
</comment>
<dbReference type="Proteomes" id="UP001196413">
    <property type="component" value="Unassembled WGS sequence"/>
</dbReference>
<reference evidence="1" key="1">
    <citation type="submission" date="2021-06" db="EMBL/GenBank/DDBJ databases">
        <title>Parelaphostrongylus tenuis whole genome reference sequence.</title>
        <authorList>
            <person name="Garwood T.J."/>
            <person name="Larsen P.A."/>
            <person name="Fountain-Jones N.M."/>
            <person name="Garbe J.R."/>
            <person name="Macchietto M.G."/>
            <person name="Kania S.A."/>
            <person name="Gerhold R.W."/>
            <person name="Richards J.E."/>
            <person name="Wolf T.M."/>
        </authorList>
    </citation>
    <scope>NUCLEOTIDE SEQUENCE</scope>
    <source>
        <strain evidence="1">MNPRO001-30</strain>
        <tissue evidence="1">Meninges</tissue>
    </source>
</reference>
<gene>
    <name evidence="1" type="ORF">KIN20_015555</name>
</gene>
<protein>
    <submittedName>
        <fullName evidence="1">Uncharacterized protein</fullName>
    </submittedName>
</protein>
<proteinExistence type="predicted"/>
<evidence type="ECO:0000313" key="1">
    <source>
        <dbReference type="EMBL" id="KAJ1357413.1"/>
    </source>
</evidence>
<dbReference type="EMBL" id="JAHQIW010003127">
    <property type="protein sequence ID" value="KAJ1357413.1"/>
    <property type="molecule type" value="Genomic_DNA"/>
</dbReference>